<evidence type="ECO:0000313" key="1">
    <source>
        <dbReference type="EMBL" id="KRZ14324.1"/>
    </source>
</evidence>
<dbReference type="Proteomes" id="UP000054805">
    <property type="component" value="Unassembled WGS sequence"/>
</dbReference>
<accession>A0A0V1K8Y8</accession>
<dbReference type="AlphaFoldDB" id="A0A0V1K8Y8"/>
<name>A0A0V1K8Y8_TRIPS</name>
<organism evidence="2 4">
    <name type="scientific">Trichinella pseudospiralis</name>
    <name type="common">Parasitic roundworm</name>
    <dbReference type="NCBI Taxonomy" id="6337"/>
    <lineage>
        <taxon>Eukaryota</taxon>
        <taxon>Metazoa</taxon>
        <taxon>Ecdysozoa</taxon>
        <taxon>Nematoda</taxon>
        <taxon>Enoplea</taxon>
        <taxon>Dorylaimia</taxon>
        <taxon>Trichinellida</taxon>
        <taxon>Trichinellidae</taxon>
        <taxon>Trichinella</taxon>
    </lineage>
</organism>
<gene>
    <name evidence="1" type="ORF">T4B_4919</name>
    <name evidence="2" type="ORF">T4C_7027</name>
</gene>
<dbReference type="EMBL" id="JYDV01000010">
    <property type="protein sequence ID" value="KRZ43413.1"/>
    <property type="molecule type" value="Genomic_DNA"/>
</dbReference>
<protein>
    <submittedName>
        <fullName evidence="2">Uncharacterized protein</fullName>
    </submittedName>
</protein>
<evidence type="ECO:0000313" key="4">
    <source>
        <dbReference type="Proteomes" id="UP000054826"/>
    </source>
</evidence>
<comment type="caution">
    <text evidence="2">The sequence shown here is derived from an EMBL/GenBank/DDBJ whole genome shotgun (WGS) entry which is preliminary data.</text>
</comment>
<dbReference type="Proteomes" id="UP000054826">
    <property type="component" value="Unassembled WGS sequence"/>
</dbReference>
<reference evidence="3 4" key="1">
    <citation type="submission" date="2015-01" db="EMBL/GenBank/DDBJ databases">
        <title>Evolution of Trichinella species and genotypes.</title>
        <authorList>
            <person name="Korhonen P.K."/>
            <person name="Edoardo P."/>
            <person name="Giuseppe L.R."/>
            <person name="Gasser R.B."/>
        </authorList>
    </citation>
    <scope>NUCLEOTIDE SEQUENCE [LARGE SCALE GENOMIC DNA]</scope>
    <source>
        <strain evidence="2">ISS176</strain>
        <strain evidence="1">ISS588</strain>
    </source>
</reference>
<proteinExistence type="predicted"/>
<evidence type="ECO:0000313" key="2">
    <source>
        <dbReference type="EMBL" id="KRZ43413.1"/>
    </source>
</evidence>
<keyword evidence="3" id="KW-1185">Reference proteome</keyword>
<dbReference type="EMBL" id="JYDS01000321">
    <property type="protein sequence ID" value="KRZ14324.1"/>
    <property type="molecule type" value="Genomic_DNA"/>
</dbReference>
<sequence>MVRALFATACSVTDEQVLRKDFSTPSISKAEPDCHALLDGSTRLSDLADQVTVPCLRSATCSNLYQVHHQHSISHSGLLTGFMLFSTFSNGYDVLLFPPSLQLSIQALLISLSSHQTIHPICCAVAPVSFHRHMFASLRAGSYLIVLLRIGLCGR</sequence>
<evidence type="ECO:0000313" key="3">
    <source>
        <dbReference type="Proteomes" id="UP000054805"/>
    </source>
</evidence>